<dbReference type="EnsemblMetazoa" id="MESCA009285-RA">
    <property type="protein sequence ID" value="MESCA009285-PA"/>
    <property type="gene ID" value="MESCA009285"/>
</dbReference>
<keyword evidence="2" id="KW-0732">Signal</keyword>
<dbReference type="HOGENOM" id="CLU_1062715_0_0_1"/>
<dbReference type="EMBL" id="CAQQ02134875">
    <property type="status" value="NOT_ANNOTATED_CDS"/>
    <property type="molecule type" value="Genomic_DNA"/>
</dbReference>
<reference evidence="4" key="1">
    <citation type="submission" date="2013-02" db="EMBL/GenBank/DDBJ databases">
        <authorList>
            <person name="Hughes D."/>
        </authorList>
    </citation>
    <scope>NUCLEOTIDE SEQUENCE</scope>
    <source>
        <strain>Durham</strain>
        <strain evidence="4">NC isolate 2 -- Noor lab</strain>
    </source>
</reference>
<dbReference type="Pfam" id="PF06585">
    <property type="entry name" value="JHBP"/>
    <property type="match status" value="1"/>
</dbReference>
<organism evidence="3 4">
    <name type="scientific">Megaselia scalaris</name>
    <name type="common">Humpbacked fly</name>
    <name type="synonym">Phora scalaris</name>
    <dbReference type="NCBI Taxonomy" id="36166"/>
    <lineage>
        <taxon>Eukaryota</taxon>
        <taxon>Metazoa</taxon>
        <taxon>Ecdysozoa</taxon>
        <taxon>Arthropoda</taxon>
        <taxon>Hexapoda</taxon>
        <taxon>Insecta</taxon>
        <taxon>Pterygota</taxon>
        <taxon>Neoptera</taxon>
        <taxon>Endopterygota</taxon>
        <taxon>Diptera</taxon>
        <taxon>Brachycera</taxon>
        <taxon>Muscomorpha</taxon>
        <taxon>Platypezoidea</taxon>
        <taxon>Phoridae</taxon>
        <taxon>Megaseliini</taxon>
        <taxon>Megaselia</taxon>
    </lineage>
</organism>
<feature type="region of interest" description="Disordered" evidence="1">
    <location>
        <begin position="228"/>
        <end position="253"/>
    </location>
</feature>
<evidence type="ECO:0000256" key="2">
    <source>
        <dbReference type="SAM" id="SignalP"/>
    </source>
</evidence>
<protein>
    <submittedName>
        <fullName evidence="3">Uncharacterized protein</fullName>
    </submittedName>
</protein>
<dbReference type="Gene3D" id="3.15.10.30">
    <property type="entry name" value="Haemolymph juvenile hormone binding protein"/>
    <property type="match status" value="1"/>
</dbReference>
<dbReference type="GO" id="GO:0005615">
    <property type="term" value="C:extracellular space"/>
    <property type="evidence" value="ECO:0007669"/>
    <property type="project" value="TreeGrafter"/>
</dbReference>
<name>T1GZI4_MEGSC</name>
<accession>T1GZI4</accession>
<keyword evidence="4" id="KW-1185">Reference proteome</keyword>
<reference evidence="3" key="2">
    <citation type="submission" date="2015-06" db="UniProtKB">
        <authorList>
            <consortium name="EnsemblMetazoa"/>
        </authorList>
    </citation>
    <scope>IDENTIFICATION</scope>
</reference>
<proteinExistence type="predicted"/>
<feature type="signal peptide" evidence="2">
    <location>
        <begin position="1"/>
        <end position="18"/>
    </location>
</feature>
<dbReference type="AlphaFoldDB" id="T1GZI4"/>
<sequence length="253" mass="28897">MKYLFVLSLLLVFQNSSALNAKEIEQFLEDLRLRMCHPIEKLGLPALDPMTKKNLEEFNVNIKDFLMIDGWTRRFELLGLSDFIIQDIKFPGLLKKSLVIDLLFPNTTFFSDYKANGTAGYVFPIDGRGDLQGYVTDFHFRVEGKVKVGLKGISMSDFKLIFGVKEIYLSAERFVPDERINDFLHAVVNELGLELVQYIWNETHETLTKLSKKINQYLKDKPLSEIIGGGSGEPIFGEDAPPPDCKPDWNPEK</sequence>
<evidence type="ECO:0000313" key="3">
    <source>
        <dbReference type="EnsemblMetazoa" id="MESCA009285-PA"/>
    </source>
</evidence>
<evidence type="ECO:0000256" key="1">
    <source>
        <dbReference type="SAM" id="MobiDB-lite"/>
    </source>
</evidence>
<dbReference type="PANTHER" id="PTHR11008:SF29">
    <property type="entry name" value="IP17226P"/>
    <property type="match status" value="1"/>
</dbReference>
<feature type="chain" id="PRO_5004577258" evidence="2">
    <location>
        <begin position="19"/>
        <end position="253"/>
    </location>
</feature>
<dbReference type="Proteomes" id="UP000015102">
    <property type="component" value="Unassembled WGS sequence"/>
</dbReference>
<evidence type="ECO:0000313" key="4">
    <source>
        <dbReference type="Proteomes" id="UP000015102"/>
    </source>
</evidence>
<dbReference type="SMART" id="SM00700">
    <property type="entry name" value="JHBP"/>
    <property type="match status" value="1"/>
</dbReference>
<dbReference type="PANTHER" id="PTHR11008">
    <property type="entry name" value="PROTEIN TAKEOUT-LIKE PROTEIN"/>
    <property type="match status" value="1"/>
</dbReference>
<dbReference type="InterPro" id="IPR038606">
    <property type="entry name" value="To_sf"/>
</dbReference>
<dbReference type="InterPro" id="IPR010562">
    <property type="entry name" value="Haemolymph_juvenile_hormone-bd"/>
</dbReference>
<dbReference type="OMA" id="VEPDCKP"/>